<feature type="compositionally biased region" description="Low complexity" evidence="9">
    <location>
        <begin position="842"/>
        <end position="854"/>
    </location>
</feature>
<protein>
    <recommendedName>
        <fullName evidence="3">glucan endo-1,3-beta-D-glucosidase</fullName>
        <ecNumber evidence="3">3.2.1.39</ecNumber>
    </recommendedName>
</protein>
<dbReference type="InterPro" id="IPR040720">
    <property type="entry name" value="GH81_C"/>
</dbReference>
<evidence type="ECO:0000313" key="14">
    <source>
        <dbReference type="Proteomes" id="UP000799324"/>
    </source>
</evidence>
<keyword evidence="8" id="KW-0624">Polysaccharide degradation</keyword>
<dbReference type="EMBL" id="MU004292">
    <property type="protein sequence ID" value="KAF2661699.1"/>
    <property type="molecule type" value="Genomic_DNA"/>
</dbReference>
<evidence type="ECO:0000256" key="4">
    <source>
        <dbReference type="ARBA" id="ARBA00022801"/>
    </source>
</evidence>
<dbReference type="EC" id="3.2.1.39" evidence="3"/>
<reference evidence="13" key="1">
    <citation type="journal article" date="2020" name="Stud. Mycol.">
        <title>101 Dothideomycetes genomes: a test case for predicting lifestyles and emergence of pathogens.</title>
        <authorList>
            <person name="Haridas S."/>
            <person name="Albert R."/>
            <person name="Binder M."/>
            <person name="Bloem J."/>
            <person name="Labutti K."/>
            <person name="Salamov A."/>
            <person name="Andreopoulos B."/>
            <person name="Baker S."/>
            <person name="Barry K."/>
            <person name="Bills G."/>
            <person name="Bluhm B."/>
            <person name="Cannon C."/>
            <person name="Castanera R."/>
            <person name="Culley D."/>
            <person name="Daum C."/>
            <person name="Ezra D."/>
            <person name="Gonzalez J."/>
            <person name="Henrissat B."/>
            <person name="Kuo A."/>
            <person name="Liang C."/>
            <person name="Lipzen A."/>
            <person name="Lutzoni F."/>
            <person name="Magnuson J."/>
            <person name="Mondo S."/>
            <person name="Nolan M."/>
            <person name="Ohm R."/>
            <person name="Pangilinan J."/>
            <person name="Park H.-J."/>
            <person name="Ramirez L."/>
            <person name="Alfaro M."/>
            <person name="Sun H."/>
            <person name="Tritt A."/>
            <person name="Yoshinaga Y."/>
            <person name="Zwiers L.-H."/>
            <person name="Turgeon B."/>
            <person name="Goodwin S."/>
            <person name="Spatafora J."/>
            <person name="Crous P."/>
            <person name="Grigoriev I."/>
        </authorList>
    </citation>
    <scope>NUCLEOTIDE SEQUENCE</scope>
    <source>
        <strain evidence="13">CBS 122681</strain>
    </source>
</reference>
<keyword evidence="6" id="KW-0326">Glycosidase</keyword>
<evidence type="ECO:0000256" key="9">
    <source>
        <dbReference type="SAM" id="MobiDB-lite"/>
    </source>
</evidence>
<evidence type="ECO:0000256" key="2">
    <source>
        <dbReference type="ARBA" id="ARBA00010730"/>
    </source>
</evidence>
<evidence type="ECO:0000256" key="5">
    <source>
        <dbReference type="ARBA" id="ARBA00023277"/>
    </source>
</evidence>
<feature type="compositionally biased region" description="Basic and acidic residues" evidence="9">
    <location>
        <begin position="890"/>
        <end position="905"/>
    </location>
</feature>
<keyword evidence="4 13" id="KW-0378">Hydrolase</keyword>
<dbReference type="GO" id="GO:0071555">
    <property type="term" value="P:cell wall organization"/>
    <property type="evidence" value="ECO:0007669"/>
    <property type="project" value="UniProtKB-KW"/>
</dbReference>
<dbReference type="InterPro" id="IPR005200">
    <property type="entry name" value="Endo-beta-glucanase"/>
</dbReference>
<dbReference type="PANTHER" id="PTHR31983:SF0">
    <property type="entry name" value="GLUCAN ENDO-1,3-BETA-D-GLUCOSIDASE 2"/>
    <property type="match status" value="1"/>
</dbReference>
<dbReference type="PANTHER" id="PTHR31983">
    <property type="entry name" value="ENDO-1,3(4)-BETA-GLUCANASE 1"/>
    <property type="match status" value="1"/>
</dbReference>
<keyword evidence="10" id="KW-0732">Signal</keyword>
<dbReference type="InterPro" id="IPR040451">
    <property type="entry name" value="GH81_N"/>
</dbReference>
<feature type="compositionally biased region" description="Polar residues" evidence="9">
    <location>
        <begin position="855"/>
        <end position="869"/>
    </location>
</feature>
<feature type="compositionally biased region" description="Low complexity" evidence="9">
    <location>
        <begin position="875"/>
        <end position="889"/>
    </location>
</feature>
<name>A0A6A6TNR3_9PLEO</name>
<comment type="catalytic activity">
    <reaction evidence="1">
        <text>Hydrolysis of (1-&gt;3)-beta-D-glucosidic linkages in (1-&gt;3)-beta-D-glucans.</text>
        <dbReference type="EC" id="3.2.1.39"/>
    </reaction>
</comment>
<feature type="compositionally biased region" description="Acidic residues" evidence="9">
    <location>
        <begin position="955"/>
        <end position="968"/>
    </location>
</feature>
<gene>
    <name evidence="13" type="ORF">K491DRAFT_753639</name>
</gene>
<dbReference type="Gene3D" id="2.70.98.30">
    <property type="entry name" value="Golgi alpha-mannosidase II, domain 4"/>
    <property type="match status" value="1"/>
</dbReference>
<feature type="domain" description="Glycosyl hydrolase family 81 C-terminal" evidence="12">
    <location>
        <begin position="472"/>
        <end position="819"/>
    </location>
</feature>
<evidence type="ECO:0000256" key="6">
    <source>
        <dbReference type="ARBA" id="ARBA00023295"/>
    </source>
</evidence>
<feature type="compositionally biased region" description="Acidic residues" evidence="9">
    <location>
        <begin position="933"/>
        <end position="946"/>
    </location>
</feature>
<keyword evidence="14" id="KW-1185">Reference proteome</keyword>
<comment type="similarity">
    <text evidence="2">Belongs to the glycosyl hydrolase 81 family.</text>
</comment>
<sequence length="968" mass="102882">MTKLSLFLALAQAVIIQGLPAQHVKRASRGIDERAITLSSGLDITTSYSSTLQTLQTATVTASPSLTGTVVATLPSNGMTQDPLAPSVTQPLSSLAPIESTLAPASTGSGQAAANIFVPLAADKPPSQFTSRSDHPVKKDKIVDGDVPLSTNKFCSNLFLGTQQSSVWAQPYSLNWAKGTGNTWGMVVNHINQSQLSWAPDTQFFAAPIGLQPIVLSAAELRSSTSLSVESLTAFSAYANLAPSAGAGPILSLPLVQGMGFATALYNGATPELNSGTAFSSLDYIEQLNGNIYKYRIALNDTAHWLLYATPVASLGAPPFKLVNSSLIQGPSDYIGMIQVAKNPSNTTGEAIHDSTAGVYAVNATITASVSGNQGSYTLSWAKAGIKERKPLMFALPHQVESFDDTTKAAMTDLSLNTISKGLAKAVIADSITMLETSLPTEIGFGPWVPSSNTADDTSDSGLSPALPNFAVSAVNSAGALELGQDFNKQTRLDSMYYSGKGLAKFAGVIYTLQSLSSNTELAAAGLVKLKDAFNVFVNNTQPLPLVYDSVWKGVVSSGTYQLGNTGLDFGNTLYNDHHFHYGYFLYTAAVIGYLDPSWLTQGTNKLWVNTLVRDFANPSTTDPYFPFQRSFDWYNGHSWAKGLFDSGDGKDQESSSEDTFSSYALKMWGRVSGDANMEARGNLQLAVLKRTLRNYFLLSKDNTVQPQRFVDKHRVSGILFENKIDHSTYFGNEAQYVEGIHMIPLNPSTPYTRPASFVQEEWDQYFSGGRADNVTGGWKGILYANLASIDPATSYAFFSQPGFDISMLDGGASLTWYLAYSAVLQGGSGKEANATEAVGNADAGSGSDAGSGATTQEDVAQTGDQTQADDGTSEEGQQQQDGDSSDPSTDNKGELSDVEGRSSDSDDDDNEQSGWDTDNDGTTTGTEKDAGSGDEGEASDTEDQSADPTSTDTGDQDPVEQTDENAS</sequence>
<dbReference type="Proteomes" id="UP000799324">
    <property type="component" value="Unassembled WGS sequence"/>
</dbReference>
<keyword evidence="5" id="KW-0119">Carbohydrate metabolism</keyword>
<dbReference type="AlphaFoldDB" id="A0A6A6TNR3"/>
<proteinExistence type="inferred from homology"/>
<dbReference type="GO" id="GO:0052861">
    <property type="term" value="F:endo-1,3(4)-beta-glucanase activity"/>
    <property type="evidence" value="ECO:0007669"/>
    <property type="project" value="InterPro"/>
</dbReference>
<evidence type="ECO:0000256" key="10">
    <source>
        <dbReference type="SAM" id="SignalP"/>
    </source>
</evidence>
<dbReference type="Pfam" id="PF03639">
    <property type="entry name" value="Glyco_hydro_81"/>
    <property type="match status" value="1"/>
</dbReference>
<feature type="compositionally biased region" description="Low complexity" evidence="9">
    <location>
        <begin position="915"/>
        <end position="926"/>
    </location>
</feature>
<feature type="domain" description="Glycosyl hydrolase family 81 N-terminal" evidence="11">
    <location>
        <begin position="135"/>
        <end position="449"/>
    </location>
</feature>
<evidence type="ECO:0000313" key="13">
    <source>
        <dbReference type="EMBL" id="KAF2661699.1"/>
    </source>
</evidence>
<dbReference type="Pfam" id="PF17652">
    <property type="entry name" value="Glyco_hydro81C"/>
    <property type="match status" value="1"/>
</dbReference>
<evidence type="ECO:0000256" key="1">
    <source>
        <dbReference type="ARBA" id="ARBA00000382"/>
    </source>
</evidence>
<accession>A0A6A6TNR3</accession>
<dbReference type="GO" id="GO:0000272">
    <property type="term" value="P:polysaccharide catabolic process"/>
    <property type="evidence" value="ECO:0007669"/>
    <property type="project" value="UniProtKB-KW"/>
</dbReference>
<evidence type="ECO:0000256" key="3">
    <source>
        <dbReference type="ARBA" id="ARBA00012780"/>
    </source>
</evidence>
<dbReference type="PROSITE" id="PS52008">
    <property type="entry name" value="GH81"/>
    <property type="match status" value="1"/>
</dbReference>
<dbReference type="GO" id="GO:0009986">
    <property type="term" value="C:cell surface"/>
    <property type="evidence" value="ECO:0007669"/>
    <property type="project" value="TreeGrafter"/>
</dbReference>
<dbReference type="OrthoDB" id="4473401at2759"/>
<evidence type="ECO:0000256" key="8">
    <source>
        <dbReference type="ARBA" id="ARBA00023326"/>
    </source>
</evidence>
<dbReference type="Gene3D" id="1.20.5.420">
    <property type="entry name" value="Immunoglobulin FC, subunit C"/>
    <property type="match status" value="1"/>
</dbReference>
<dbReference type="GO" id="GO:0042973">
    <property type="term" value="F:glucan endo-1,3-beta-D-glucosidase activity"/>
    <property type="evidence" value="ECO:0007669"/>
    <property type="project" value="UniProtKB-EC"/>
</dbReference>
<organism evidence="13 14">
    <name type="scientific">Lophiostoma macrostomum CBS 122681</name>
    <dbReference type="NCBI Taxonomy" id="1314788"/>
    <lineage>
        <taxon>Eukaryota</taxon>
        <taxon>Fungi</taxon>
        <taxon>Dikarya</taxon>
        <taxon>Ascomycota</taxon>
        <taxon>Pezizomycotina</taxon>
        <taxon>Dothideomycetes</taxon>
        <taxon>Pleosporomycetidae</taxon>
        <taxon>Pleosporales</taxon>
        <taxon>Lophiostomataceae</taxon>
        <taxon>Lophiostoma</taxon>
    </lineage>
</organism>
<feature type="region of interest" description="Disordered" evidence="9">
    <location>
        <begin position="839"/>
        <end position="968"/>
    </location>
</feature>
<dbReference type="Gene3D" id="1.10.287.1170">
    <property type="entry name" value="glycoside hydrolase family 81 endo-[beta] glucanase"/>
    <property type="match status" value="1"/>
</dbReference>
<feature type="signal peptide" evidence="10">
    <location>
        <begin position="1"/>
        <end position="21"/>
    </location>
</feature>
<feature type="chain" id="PRO_5025543969" description="glucan endo-1,3-beta-D-glucosidase" evidence="10">
    <location>
        <begin position="22"/>
        <end position="968"/>
    </location>
</feature>
<evidence type="ECO:0000256" key="7">
    <source>
        <dbReference type="ARBA" id="ARBA00023316"/>
    </source>
</evidence>
<evidence type="ECO:0000259" key="12">
    <source>
        <dbReference type="Pfam" id="PF17652"/>
    </source>
</evidence>
<keyword evidence="7" id="KW-0961">Cell wall biogenesis/degradation</keyword>
<evidence type="ECO:0000259" key="11">
    <source>
        <dbReference type="Pfam" id="PF03639"/>
    </source>
</evidence>